<reference evidence="2 3" key="1">
    <citation type="submission" date="2017-10" db="EMBL/GenBank/DDBJ databases">
        <title>Bacillus sp. nov., a halophilic bacterium isolated from a Keqin Lake.</title>
        <authorList>
            <person name="Wang H."/>
        </authorList>
    </citation>
    <scope>NUCLEOTIDE SEQUENCE [LARGE SCALE GENOMIC DNA]</scope>
    <source>
        <strain evidence="2 3">KCTC 13187</strain>
    </source>
</reference>
<gene>
    <name evidence="2" type="ORF">CR203_00080</name>
</gene>
<dbReference type="AlphaFoldDB" id="A0A3A9KG04"/>
<feature type="transmembrane region" description="Helical" evidence="1">
    <location>
        <begin position="307"/>
        <end position="326"/>
    </location>
</feature>
<feature type="transmembrane region" description="Helical" evidence="1">
    <location>
        <begin position="275"/>
        <end position="295"/>
    </location>
</feature>
<feature type="transmembrane region" description="Helical" evidence="1">
    <location>
        <begin position="110"/>
        <end position="133"/>
    </location>
</feature>
<feature type="transmembrane region" description="Helical" evidence="1">
    <location>
        <begin position="70"/>
        <end position="89"/>
    </location>
</feature>
<sequence length="336" mass="39028">MFHKALWYQNYKQTRMIIWMTLALFVVFLPFQSTLALETWKELQEQAQLVDDSIYEVQQWDVLQIFSEGGLAILVTLSIIVLAGMLVGLERNTRRNDFTFSLPFYRNDLFLAKWFYGAILISLFHSVNFWIAYFIIYQSEFASALYLVSWTEIFWGPLLGFLFFFTFSLFIGTIAGELISQIALTIVFAIFPLGLFTLIQGLIDVHFKYYLNQPVWLEYVTPFMYVFSNTSTIATIITAIAFTVFFLLLGTFLYKKNKIEHNGEFLIFKRLNLPFLILFSLCFSLLGGMIISSLAPWNADALRIVSYWIGFTLFLLFSLLIARRLLAMNLMISNKA</sequence>
<proteinExistence type="predicted"/>
<dbReference type="RefSeq" id="WP_110936868.1">
    <property type="nucleotide sequence ID" value="NZ_PDOE01000001.1"/>
</dbReference>
<feature type="transmembrane region" description="Helical" evidence="1">
    <location>
        <begin position="223"/>
        <end position="254"/>
    </location>
</feature>
<keyword evidence="3" id="KW-1185">Reference proteome</keyword>
<protein>
    <recommendedName>
        <fullName evidence="4">ABC transporter permease</fullName>
    </recommendedName>
</protein>
<feature type="transmembrane region" description="Helical" evidence="1">
    <location>
        <begin position="182"/>
        <end position="203"/>
    </location>
</feature>
<dbReference type="InterPro" id="IPR053046">
    <property type="entry name" value="ABC-5_transporter"/>
</dbReference>
<evidence type="ECO:0008006" key="4">
    <source>
        <dbReference type="Google" id="ProtNLM"/>
    </source>
</evidence>
<keyword evidence="1" id="KW-0472">Membrane</keyword>
<keyword evidence="1" id="KW-0812">Transmembrane</keyword>
<feature type="transmembrane region" description="Helical" evidence="1">
    <location>
        <begin position="153"/>
        <end position="175"/>
    </location>
</feature>
<evidence type="ECO:0000313" key="3">
    <source>
        <dbReference type="Proteomes" id="UP000281498"/>
    </source>
</evidence>
<evidence type="ECO:0000313" key="2">
    <source>
        <dbReference type="EMBL" id="RKL68493.1"/>
    </source>
</evidence>
<dbReference type="Proteomes" id="UP000281498">
    <property type="component" value="Unassembled WGS sequence"/>
</dbReference>
<dbReference type="InterPro" id="IPR023264">
    <property type="entry name" value="ABC_transptr_acetoin_YtrC/YtrD"/>
</dbReference>
<evidence type="ECO:0000256" key="1">
    <source>
        <dbReference type="SAM" id="Phobius"/>
    </source>
</evidence>
<dbReference type="EMBL" id="PDOE01000001">
    <property type="protein sequence ID" value="RKL68493.1"/>
    <property type="molecule type" value="Genomic_DNA"/>
</dbReference>
<dbReference type="OrthoDB" id="2658554at2"/>
<dbReference type="PANTHER" id="PTHR39177:SF1">
    <property type="entry name" value="ABC TRANSPORTER PERMEASE YTRC-RELATED"/>
    <property type="match status" value="1"/>
</dbReference>
<dbReference type="PRINTS" id="PR02026">
    <property type="entry name" value="YTRCYTRDABC"/>
</dbReference>
<accession>A0A3A9KG04</accession>
<keyword evidence="1" id="KW-1133">Transmembrane helix</keyword>
<dbReference type="PANTHER" id="PTHR39177">
    <property type="entry name" value="ABC TRANSPORTER PERMEASE YTRC-RELATED"/>
    <property type="match status" value="1"/>
</dbReference>
<name>A0A3A9KG04_9BACI</name>
<organism evidence="2 3">
    <name type="scientific">Salipaludibacillus neizhouensis</name>
    <dbReference type="NCBI Taxonomy" id="885475"/>
    <lineage>
        <taxon>Bacteria</taxon>
        <taxon>Bacillati</taxon>
        <taxon>Bacillota</taxon>
        <taxon>Bacilli</taxon>
        <taxon>Bacillales</taxon>
        <taxon>Bacillaceae</taxon>
    </lineage>
</organism>
<comment type="caution">
    <text evidence="2">The sequence shown here is derived from an EMBL/GenBank/DDBJ whole genome shotgun (WGS) entry which is preliminary data.</text>
</comment>